<dbReference type="OrthoDB" id="10568649at2759"/>
<gene>
    <name evidence="2" type="ORF">SYNPS1DRAFT_30803</name>
</gene>
<feature type="compositionally biased region" description="Basic and acidic residues" evidence="1">
    <location>
        <begin position="1"/>
        <end position="11"/>
    </location>
</feature>
<organism evidence="2 3">
    <name type="scientific">Syncephalis pseudoplumigaleata</name>
    <dbReference type="NCBI Taxonomy" id="1712513"/>
    <lineage>
        <taxon>Eukaryota</taxon>
        <taxon>Fungi</taxon>
        <taxon>Fungi incertae sedis</taxon>
        <taxon>Zoopagomycota</taxon>
        <taxon>Zoopagomycotina</taxon>
        <taxon>Zoopagomycetes</taxon>
        <taxon>Zoopagales</taxon>
        <taxon>Piptocephalidaceae</taxon>
        <taxon>Syncephalis</taxon>
    </lineage>
</organism>
<dbReference type="Proteomes" id="UP000278143">
    <property type="component" value="Unassembled WGS sequence"/>
</dbReference>
<protein>
    <submittedName>
        <fullName evidence="2">Uncharacterized protein</fullName>
    </submittedName>
</protein>
<evidence type="ECO:0000313" key="2">
    <source>
        <dbReference type="EMBL" id="RKP23450.1"/>
    </source>
</evidence>
<reference evidence="3" key="1">
    <citation type="journal article" date="2018" name="Nat. Microbiol.">
        <title>Leveraging single-cell genomics to expand the fungal tree of life.</title>
        <authorList>
            <person name="Ahrendt S.R."/>
            <person name="Quandt C.A."/>
            <person name="Ciobanu D."/>
            <person name="Clum A."/>
            <person name="Salamov A."/>
            <person name="Andreopoulos B."/>
            <person name="Cheng J.F."/>
            <person name="Woyke T."/>
            <person name="Pelin A."/>
            <person name="Henrissat B."/>
            <person name="Reynolds N.K."/>
            <person name="Benny G.L."/>
            <person name="Smith M.E."/>
            <person name="James T.Y."/>
            <person name="Grigoriev I.V."/>
        </authorList>
    </citation>
    <scope>NUCLEOTIDE SEQUENCE [LARGE SCALE GENOMIC DNA]</scope>
    <source>
        <strain evidence="3">Benny S71-1</strain>
    </source>
</reference>
<evidence type="ECO:0000313" key="3">
    <source>
        <dbReference type="Proteomes" id="UP000278143"/>
    </source>
</evidence>
<name>A0A4P9YWW9_9FUNG</name>
<accession>A0A4P9YWW9</accession>
<sequence length="480" mass="52523">MASSNQDRRPLDSTAAPTAEAADVSPSRQDASTAPVAPRPSTVGRADAPSLPLFKDIPVALGGAREKPPSPQVLAQFYESLNSAVVGVNATVENKLCRLLRTVCQLFQCDAGWIVYWDADLLSLPGIGDETVGASTPLDDDAATSEHGPHPHASGPDYDTFMVFNDAIGGHHPTDMPSDPASEGIRLMQTYGGTSDVSLRRQDLIQSFLDVYRFAVPAEPTLIEYVAVSTQTAVLCVPFLHEHRPYSALCLRAHVPPTCMSRILNMLPPASATSPPSTRPHFLVYRHTPQTMLSMLGGRVATSASAAMPATPHTLPAAVPGGHALNDSVLTNTGSYYLQYASSCISHVLERYMAETRSKNELARAMIVNRMFRAINEHMEPDQPMHRSCIVASVVAEYRSHAHIPIALNQQFSVDIFSMLKWPLRRKDELVGGKHWPHSMIINDALHNPQLVHLLDYLNSLHIRSIICLVDHEPTDEECW</sequence>
<keyword evidence="3" id="KW-1185">Reference proteome</keyword>
<evidence type="ECO:0000256" key="1">
    <source>
        <dbReference type="SAM" id="MobiDB-lite"/>
    </source>
</evidence>
<dbReference type="EMBL" id="KZ990959">
    <property type="protein sequence ID" value="RKP23450.1"/>
    <property type="molecule type" value="Genomic_DNA"/>
</dbReference>
<proteinExistence type="predicted"/>
<feature type="region of interest" description="Disordered" evidence="1">
    <location>
        <begin position="1"/>
        <end position="49"/>
    </location>
</feature>
<dbReference type="AlphaFoldDB" id="A0A4P9YWW9"/>
<feature type="region of interest" description="Disordered" evidence="1">
    <location>
        <begin position="133"/>
        <end position="152"/>
    </location>
</feature>